<accession>A0AAT9FK27</accession>
<evidence type="ECO:0000313" key="1">
    <source>
        <dbReference type="EMBL" id="BDS06301.1"/>
    </source>
</evidence>
<name>A0AAT9FK27_9BACT</name>
<evidence type="ECO:0008006" key="2">
    <source>
        <dbReference type="Google" id="ProtNLM"/>
    </source>
</evidence>
<protein>
    <recommendedName>
        <fullName evidence="2">DUF3108 domain-containing protein</fullName>
    </recommendedName>
</protein>
<dbReference type="AlphaFoldDB" id="A0AAT9FK27"/>
<proteinExistence type="predicted"/>
<dbReference type="EMBL" id="AP026866">
    <property type="protein sequence ID" value="BDS06301.1"/>
    <property type="molecule type" value="Genomic_DNA"/>
</dbReference>
<gene>
    <name evidence="1" type="ORF">NT6N_13410</name>
</gene>
<reference evidence="1" key="1">
    <citation type="submission" date="2024-07" db="EMBL/GenBank/DDBJ databases">
        <title>Complete genome sequence of Verrucomicrobiaceae bacterium NT6N.</title>
        <authorList>
            <person name="Huang C."/>
            <person name="Takami H."/>
            <person name="Hamasaki K."/>
        </authorList>
    </citation>
    <scope>NUCLEOTIDE SEQUENCE</scope>
    <source>
        <strain evidence="1">NT6N</strain>
    </source>
</reference>
<sequence length="222" mass="23996">MRSAIAIFSLGLGICTAQPVSVSIGAFSVPGDFDGMVHVLTAEKKTKPLQLRKNSFSASMAVPTGKLELYKAVLDPVVAVAQVPLISIDLPADGLPCRVLIWSTSGENKKVTWHGRAYSSGKWPKSCMVLINLTSKAIEIESGKLRKAIPAEGTFIFRGEKEKTGSPVKLYFVDPADSESVKLVFSSVWQVPESHQEILVIRPGQSDGTVTMHSLLTKKSEN</sequence>
<dbReference type="KEGG" id="osu:NT6N_13410"/>
<organism evidence="1">
    <name type="scientific">Oceaniferula spumae</name>
    <dbReference type="NCBI Taxonomy" id="2979115"/>
    <lineage>
        <taxon>Bacteria</taxon>
        <taxon>Pseudomonadati</taxon>
        <taxon>Verrucomicrobiota</taxon>
        <taxon>Verrucomicrobiia</taxon>
        <taxon>Verrucomicrobiales</taxon>
        <taxon>Verrucomicrobiaceae</taxon>
        <taxon>Oceaniferula</taxon>
    </lineage>
</organism>